<dbReference type="InterPro" id="IPR050317">
    <property type="entry name" value="Plant_Fungal_Acyltransferase"/>
</dbReference>
<sequence>MSSSSSITLKGCYTVTPMEPTWRGCLPLTEFDQLGITTYTPILFYYRPPQNWLTPPTKIATTLKHSLSKVLVHFYPLAGRLRSKGNKRFELECNAKGVQFIEAESSLTLSDLGDFSSSSDNYRSYLFPQVDYTLPIQDRPLLIVQLTNFKCGDISISLLLSHAVIDGQSGSHFIAEWAQLARGEPLKRIPFLDRNILHNKEPCNCVNEWKFDKPPLLLENSDSNVEEERKKKTMVAIIHVSKAQVERLRKITNESWNKPSNERNYTIYETITGHIWRSACIARGLKIDQPTVFGVVVDFRSRVKPSLPKKYFGNAIVNVVATSLAGDLMSKPLGYASSRIKEAIEKVNDEYVRSTLTDYKKRDYDRTMMHVYTVPFYRNPNLGALSWMMFSYHKFDFGWGEEVYMIPGIHTILEGETYILPSSQVDGTLVCFICLQEVYMSAFKKHFYEGIIELDSLSKL</sequence>
<dbReference type="Pfam" id="PF02458">
    <property type="entry name" value="Transferase"/>
    <property type="match status" value="1"/>
</dbReference>
<dbReference type="Proteomes" id="UP001157006">
    <property type="component" value="Chromosome 3"/>
</dbReference>
<proteinExistence type="inferred from homology"/>
<evidence type="ECO:0000256" key="1">
    <source>
        <dbReference type="ARBA" id="ARBA00009861"/>
    </source>
</evidence>
<dbReference type="PANTHER" id="PTHR31642:SF324">
    <property type="entry name" value="SPERMIDINE HYDROXYCINNAMOYL TRANSFERASE"/>
    <property type="match status" value="1"/>
</dbReference>
<organism evidence="2 3">
    <name type="scientific">Vicia faba</name>
    <name type="common">Broad bean</name>
    <name type="synonym">Faba vulgaris</name>
    <dbReference type="NCBI Taxonomy" id="3906"/>
    <lineage>
        <taxon>Eukaryota</taxon>
        <taxon>Viridiplantae</taxon>
        <taxon>Streptophyta</taxon>
        <taxon>Embryophyta</taxon>
        <taxon>Tracheophyta</taxon>
        <taxon>Spermatophyta</taxon>
        <taxon>Magnoliopsida</taxon>
        <taxon>eudicotyledons</taxon>
        <taxon>Gunneridae</taxon>
        <taxon>Pentapetalae</taxon>
        <taxon>rosids</taxon>
        <taxon>fabids</taxon>
        <taxon>Fabales</taxon>
        <taxon>Fabaceae</taxon>
        <taxon>Papilionoideae</taxon>
        <taxon>50 kb inversion clade</taxon>
        <taxon>NPAAA clade</taxon>
        <taxon>Hologalegina</taxon>
        <taxon>IRL clade</taxon>
        <taxon>Fabeae</taxon>
        <taxon>Vicia</taxon>
    </lineage>
</organism>
<comment type="similarity">
    <text evidence="1">Belongs to the plant acyltransferase family.</text>
</comment>
<dbReference type="Gene3D" id="3.30.559.10">
    <property type="entry name" value="Chloramphenicol acetyltransferase-like domain"/>
    <property type="match status" value="2"/>
</dbReference>
<protein>
    <submittedName>
        <fullName evidence="2">Uncharacterized protein</fullName>
    </submittedName>
</protein>
<keyword evidence="3" id="KW-1185">Reference proteome</keyword>
<dbReference type="InterPro" id="IPR023213">
    <property type="entry name" value="CAT-like_dom_sf"/>
</dbReference>
<dbReference type="EMBL" id="OX451738">
    <property type="protein sequence ID" value="CAI8605764.1"/>
    <property type="molecule type" value="Genomic_DNA"/>
</dbReference>
<dbReference type="SUPFAM" id="SSF52777">
    <property type="entry name" value="CoA-dependent acyltransferases"/>
    <property type="match status" value="1"/>
</dbReference>
<dbReference type="AlphaFoldDB" id="A0AAV1A759"/>
<dbReference type="GO" id="GO:0016747">
    <property type="term" value="F:acyltransferase activity, transferring groups other than amino-acyl groups"/>
    <property type="evidence" value="ECO:0007669"/>
    <property type="project" value="TreeGrafter"/>
</dbReference>
<reference evidence="2 3" key="1">
    <citation type="submission" date="2023-01" db="EMBL/GenBank/DDBJ databases">
        <authorList>
            <person name="Kreplak J."/>
        </authorList>
    </citation>
    <scope>NUCLEOTIDE SEQUENCE [LARGE SCALE GENOMIC DNA]</scope>
</reference>
<gene>
    <name evidence="2" type="ORF">VFH_III198200</name>
</gene>
<name>A0AAV1A759_VICFA</name>
<accession>A0AAV1A759</accession>
<evidence type="ECO:0000313" key="2">
    <source>
        <dbReference type="EMBL" id="CAI8605764.1"/>
    </source>
</evidence>
<evidence type="ECO:0000313" key="3">
    <source>
        <dbReference type="Proteomes" id="UP001157006"/>
    </source>
</evidence>
<dbReference type="PANTHER" id="PTHR31642">
    <property type="entry name" value="TRICHOTHECENE 3-O-ACETYLTRANSFERASE"/>
    <property type="match status" value="1"/>
</dbReference>